<evidence type="ECO:0000313" key="3">
    <source>
        <dbReference type="Proteomes" id="UP000265618"/>
    </source>
</evidence>
<evidence type="ECO:0000313" key="2">
    <source>
        <dbReference type="EMBL" id="GIQ84884.1"/>
    </source>
</evidence>
<sequence>MPTMAGSVSALGAKSMAPVRPTPARARPGQRPHSNMQPRSSLEAAGRYVEFDLSSIVSLPPVDVSIPPRVAQGVQNLALEHSICETHFESPPAVEATAEPERVPEPERQTETVEEEASVPQSASTSASDLGEVPVEGAAPLLIAGYDESSPAPLSPVVVGEPDRERDVAVSVSPSPSPVSAPVLIQAPITIQPPIEAVPPPGAMGSPIFRTVGDDAPTPVVAPSPYTPEPEVEAAPVQAPAPERDLQTSIAEAKESFPTCAVTLGQLESMGLLTDVQRLDTAIALLLDGKDLGSVVNALFST</sequence>
<gene>
    <name evidence="2" type="ORF">KIPB_006464</name>
</gene>
<dbReference type="EMBL" id="BDIP01001663">
    <property type="protein sequence ID" value="GIQ84884.1"/>
    <property type="molecule type" value="Genomic_DNA"/>
</dbReference>
<feature type="region of interest" description="Disordered" evidence="1">
    <location>
        <begin position="90"/>
        <end position="130"/>
    </location>
</feature>
<comment type="caution">
    <text evidence="2">The sequence shown here is derived from an EMBL/GenBank/DDBJ whole genome shotgun (WGS) entry which is preliminary data.</text>
</comment>
<evidence type="ECO:0000256" key="1">
    <source>
        <dbReference type="SAM" id="MobiDB-lite"/>
    </source>
</evidence>
<name>A0A9K3GI69_9EUKA</name>
<dbReference type="Proteomes" id="UP000265618">
    <property type="component" value="Unassembled WGS sequence"/>
</dbReference>
<feature type="compositionally biased region" description="Basic and acidic residues" evidence="1">
    <location>
        <begin position="99"/>
        <end position="111"/>
    </location>
</feature>
<proteinExistence type="predicted"/>
<feature type="region of interest" description="Disordered" evidence="1">
    <location>
        <begin position="1"/>
        <end position="43"/>
    </location>
</feature>
<feature type="compositionally biased region" description="Low complexity" evidence="1">
    <location>
        <begin position="17"/>
        <end position="27"/>
    </location>
</feature>
<dbReference type="AlphaFoldDB" id="A0A9K3GI69"/>
<organism evidence="2 3">
    <name type="scientific">Kipferlia bialata</name>
    <dbReference type="NCBI Taxonomy" id="797122"/>
    <lineage>
        <taxon>Eukaryota</taxon>
        <taxon>Metamonada</taxon>
        <taxon>Carpediemonas-like organisms</taxon>
        <taxon>Kipferlia</taxon>
    </lineage>
</organism>
<reference evidence="2 3" key="1">
    <citation type="journal article" date="2018" name="PLoS ONE">
        <title>The draft genome of Kipferlia bialata reveals reductive genome evolution in fornicate parasites.</title>
        <authorList>
            <person name="Tanifuji G."/>
            <person name="Takabayashi S."/>
            <person name="Kume K."/>
            <person name="Takagi M."/>
            <person name="Nakayama T."/>
            <person name="Kamikawa R."/>
            <person name="Inagaki Y."/>
            <person name="Hashimoto T."/>
        </authorList>
    </citation>
    <scope>NUCLEOTIDE SEQUENCE [LARGE SCALE GENOMIC DNA]</scope>
    <source>
        <strain evidence="2">NY0173</strain>
    </source>
</reference>
<accession>A0A9K3GI69</accession>
<protein>
    <submittedName>
        <fullName evidence="2">Uncharacterized protein</fullName>
    </submittedName>
</protein>
<feature type="compositionally biased region" description="Polar residues" evidence="1">
    <location>
        <begin position="119"/>
        <end position="128"/>
    </location>
</feature>
<keyword evidence="3" id="KW-1185">Reference proteome</keyword>